<feature type="chain" id="PRO_5003224297" evidence="2">
    <location>
        <begin position="25"/>
        <end position="662"/>
    </location>
</feature>
<dbReference type="SUPFAM" id="SSF51445">
    <property type="entry name" value="(Trans)glycosidases"/>
    <property type="match status" value="1"/>
</dbReference>
<dbReference type="STRING" id="28134.SAMN05444288_0818"/>
<keyword evidence="4" id="KW-0378">Hydrolase</keyword>
<dbReference type="SMART" id="SM00642">
    <property type="entry name" value="Aamy"/>
    <property type="match status" value="1"/>
</dbReference>
<dbReference type="Pfam" id="PF21653">
    <property type="entry name" value="pulA_all-beta"/>
    <property type="match status" value="1"/>
</dbReference>
<dbReference type="InterPro" id="IPR013780">
    <property type="entry name" value="Glyco_hydro_b"/>
</dbReference>
<dbReference type="InterPro" id="IPR006047">
    <property type="entry name" value="GH13_cat_dom"/>
</dbReference>
<accession>E7RLM3</accession>
<gene>
    <name evidence="4" type="primary">pulA</name>
    <name evidence="4" type="ORF">HMPREF0663_10023</name>
</gene>
<dbReference type="Proteomes" id="UP000005580">
    <property type="component" value="Unassembled WGS sequence"/>
</dbReference>
<comment type="caution">
    <text evidence="4">The sequence shown here is derived from an EMBL/GenBank/DDBJ whole genome shotgun (WGS) entry which is preliminary data.</text>
</comment>
<dbReference type="Gene3D" id="2.60.40.10">
    <property type="entry name" value="Immunoglobulins"/>
    <property type="match status" value="1"/>
</dbReference>
<reference evidence="4" key="1">
    <citation type="submission" date="2011-01" db="EMBL/GenBank/DDBJ databases">
        <authorList>
            <person name="Muzny D."/>
            <person name="Qin X."/>
            <person name="Buhay C."/>
            <person name="Dugan-Rocha S."/>
            <person name="Ding Y."/>
            <person name="Chen G."/>
            <person name="Hawes A."/>
            <person name="Holder M."/>
            <person name="Jhangiani S."/>
            <person name="Johnson A."/>
            <person name="Khan Z."/>
            <person name="Li Z."/>
            <person name="Liu W."/>
            <person name="Liu X."/>
            <person name="Perez L."/>
            <person name="Shen H."/>
            <person name="Wang Q."/>
            <person name="Watt J."/>
            <person name="Xi L."/>
            <person name="Xin Y."/>
            <person name="Zhou J."/>
            <person name="Deng J."/>
            <person name="Jiang H."/>
            <person name="Liu Y."/>
            <person name="Qu J."/>
            <person name="Song X.-Z."/>
            <person name="Zhang L."/>
            <person name="Villasana D."/>
            <person name="Johnson A."/>
            <person name="Liu J."/>
            <person name="Liyanage D."/>
            <person name="Lorensuhewa L."/>
            <person name="Robinson T."/>
            <person name="Song A."/>
            <person name="Song B.-B."/>
            <person name="Dinh H."/>
            <person name="Thornton R."/>
            <person name="Coyle M."/>
            <person name="Francisco L."/>
            <person name="Jackson L."/>
            <person name="Javaid M."/>
            <person name="Korchina V."/>
            <person name="Kovar C."/>
            <person name="Mata R."/>
            <person name="Mathew T."/>
            <person name="Ngo R."/>
            <person name="Nguyen L."/>
            <person name="Nguyen N."/>
            <person name="Okwuonu G."/>
            <person name="Ongeri F."/>
            <person name="Pham C."/>
            <person name="Simmons D."/>
            <person name="Wilczek-Boney K."/>
            <person name="Hale W."/>
            <person name="Jakkamsetti A."/>
            <person name="Pham P."/>
            <person name="Ruth R."/>
            <person name="San Lucas F."/>
            <person name="Warren J."/>
            <person name="Zhang J."/>
            <person name="Zhao Z."/>
            <person name="Zhou C."/>
            <person name="Zhu D."/>
            <person name="Lee S."/>
            <person name="Bess C."/>
            <person name="Blankenburg K."/>
            <person name="Forbes L."/>
            <person name="Fu Q."/>
            <person name="Gubbala S."/>
            <person name="Hirani K."/>
            <person name="Jayaseelan J.C."/>
            <person name="Lara F."/>
            <person name="Munidasa M."/>
            <person name="Palculict T."/>
            <person name="Patil S."/>
            <person name="Pu L.-L."/>
            <person name="Saada N."/>
            <person name="Tang L."/>
            <person name="Weissenberger G."/>
            <person name="Zhu Y."/>
            <person name="Hemphill L."/>
            <person name="Shang Y."/>
            <person name="Youmans B."/>
            <person name="Ayvaz T."/>
            <person name="Ross M."/>
            <person name="Santibanez J."/>
            <person name="Aqrawi P."/>
            <person name="Gross S."/>
            <person name="Joshi V."/>
            <person name="Fowler G."/>
            <person name="Nazareth L."/>
            <person name="Reid J."/>
            <person name="Worley K."/>
            <person name="Petrosino J."/>
            <person name="Highlander S."/>
            <person name="Gibbs R."/>
        </authorList>
    </citation>
    <scope>NUCLEOTIDE SEQUENCE [LARGE SCALE GENOMIC DNA]</scope>
    <source>
        <strain evidence="4">ATCC 33269</strain>
    </source>
</reference>
<evidence type="ECO:0000256" key="1">
    <source>
        <dbReference type="ARBA" id="ARBA00008061"/>
    </source>
</evidence>
<dbReference type="AlphaFoldDB" id="E7RLM3"/>
<dbReference type="HOGENOM" id="CLU_004744_4_1_10"/>
<keyword evidence="4" id="KW-0326">Glycosidase</keyword>
<dbReference type="Gene3D" id="3.20.20.80">
    <property type="entry name" value="Glycosidases"/>
    <property type="match status" value="1"/>
</dbReference>
<name>E7RLM3_9BACT</name>
<dbReference type="InterPro" id="IPR013783">
    <property type="entry name" value="Ig-like_fold"/>
</dbReference>
<dbReference type="SUPFAM" id="SSF81296">
    <property type="entry name" value="E set domains"/>
    <property type="match status" value="1"/>
</dbReference>
<proteinExistence type="inferred from homology"/>
<feature type="signal peptide" evidence="2">
    <location>
        <begin position="1"/>
        <end position="24"/>
    </location>
</feature>
<dbReference type="NCBIfam" id="TIGR02104">
    <property type="entry name" value="pulA_typeI"/>
    <property type="match status" value="1"/>
</dbReference>
<dbReference type="Gene3D" id="2.60.40.1180">
    <property type="entry name" value="Golgi alpha-mannosidase II"/>
    <property type="match status" value="1"/>
</dbReference>
<keyword evidence="5" id="KW-1185">Reference proteome</keyword>
<dbReference type="InterPro" id="IPR049117">
    <property type="entry name" value="pulA_all-beta"/>
</dbReference>
<sequence>MITKKLLSTITSIVFSLISTDAFAQECRFNEVDYTPKETTFRLFAPSTAKKVCLKIYRDDYTNPMDVGKTKKMKLAGKDLWELTVKGDLKGKYYTFSVFQHRRYSRGCLFSPSNKYFSYGETPGVFAKAVGVNGKRGAVIDMNETDPQGWKNDRRPALESPSDLVIYELHHRDFSIDASSGLVNKGKFLALTEPKAIDYLKELGVNAIHILPSFDYASVDETRLNIPQYNWGYDPLNYNVPEGSYSTDPYNPVTRIKEFKQMVQALHQAGIRVVLDVVYNHTFNIEGSAFQRTYPDYFYRKLPNGKYSNGSGCGNETASERAMMRRFMIESVKYWIDEYHIDGFRFDLMGVHDIETMNDIRAEVDKIDPSIFIYGEGWSAGSCAYPADKLALKVNLPQMSGIAAFSDDIRDALRGPFNDDRKGAFLAGISGSEESLKAGIVGMTAHSQVDYGKVNYSKKAWAMQPTQMISYVSCHDDMCLVDRLKASIPDITTDELIRLDLLAQTAVFTSQGVPFILCGEEMLRNKKGVHNSYNSPDSINRLDWNNLKKYPKVFEYYKGLISLRKGHKAFRMADTEDVSNHLKFICSQPCLLGFSLNGHAVGDVWNTIIVILNSNREAKVVDIPQGKYTVVCCDGVIDENGLGETAGGKVVVNPQSALILHD</sequence>
<dbReference type="InterPro" id="IPR011840">
    <property type="entry name" value="PulA_typeI"/>
</dbReference>
<dbReference type="GO" id="GO:0051060">
    <property type="term" value="F:pullulanase activity"/>
    <property type="evidence" value="ECO:0007669"/>
    <property type="project" value="UniProtKB-EC"/>
</dbReference>
<dbReference type="EC" id="3.2.1.41" evidence="4"/>
<dbReference type="InterPro" id="IPR014756">
    <property type="entry name" value="Ig_E-set"/>
</dbReference>
<evidence type="ECO:0000259" key="3">
    <source>
        <dbReference type="SMART" id="SM00642"/>
    </source>
</evidence>
<dbReference type="eggNOG" id="COG1523">
    <property type="taxonomic scope" value="Bacteria"/>
</dbReference>
<comment type="similarity">
    <text evidence="1">Belongs to the glycosyl hydrolase 13 family.</text>
</comment>
<dbReference type="PANTHER" id="PTHR43002">
    <property type="entry name" value="GLYCOGEN DEBRANCHING ENZYME"/>
    <property type="match status" value="1"/>
</dbReference>
<keyword evidence="2" id="KW-0732">Signal</keyword>
<dbReference type="InterPro" id="IPR017853">
    <property type="entry name" value="GH"/>
</dbReference>
<evidence type="ECO:0000313" key="4">
    <source>
        <dbReference type="EMBL" id="EFZ37654.1"/>
    </source>
</evidence>
<dbReference type="EMBL" id="AEPE02000002">
    <property type="protein sequence ID" value="EFZ37654.1"/>
    <property type="molecule type" value="Genomic_DNA"/>
</dbReference>
<protein>
    <submittedName>
        <fullName evidence="4">Pullulanase, type I</fullName>
        <ecNumber evidence="4">3.2.1.41</ecNumber>
    </submittedName>
</protein>
<dbReference type="Pfam" id="PF00128">
    <property type="entry name" value="Alpha-amylase"/>
    <property type="match status" value="1"/>
</dbReference>
<dbReference type="CDD" id="cd02860">
    <property type="entry name" value="E_set_Pullulanase"/>
    <property type="match status" value="1"/>
</dbReference>
<evidence type="ECO:0000256" key="2">
    <source>
        <dbReference type="SAM" id="SignalP"/>
    </source>
</evidence>
<feature type="domain" description="Glycosyl hydrolase family 13 catalytic" evidence="3">
    <location>
        <begin position="168"/>
        <end position="564"/>
    </location>
</feature>
<organism evidence="4 5">
    <name type="scientific">Hoylesella oralis ATCC 33269</name>
    <dbReference type="NCBI Taxonomy" id="873533"/>
    <lineage>
        <taxon>Bacteria</taxon>
        <taxon>Pseudomonadati</taxon>
        <taxon>Bacteroidota</taxon>
        <taxon>Bacteroidia</taxon>
        <taxon>Bacteroidales</taxon>
        <taxon>Prevotellaceae</taxon>
        <taxon>Hoylesella</taxon>
    </lineage>
</organism>
<dbReference type="RefSeq" id="WP_004368668.1">
    <property type="nucleotide sequence ID" value="NZ_GL833119.1"/>
</dbReference>
<dbReference type="GO" id="GO:0005975">
    <property type="term" value="P:carbohydrate metabolic process"/>
    <property type="evidence" value="ECO:0007669"/>
    <property type="project" value="InterPro"/>
</dbReference>
<dbReference type="CDD" id="cd11341">
    <property type="entry name" value="AmyAc_Pullulanase_LD-like"/>
    <property type="match status" value="1"/>
</dbReference>
<evidence type="ECO:0000313" key="5">
    <source>
        <dbReference type="Proteomes" id="UP000005580"/>
    </source>
</evidence>